<dbReference type="EMBL" id="VWOX01000026">
    <property type="protein sequence ID" value="KAA5538766.1"/>
    <property type="molecule type" value="Genomic_DNA"/>
</dbReference>
<accession>A0A5M6CUY9</accession>
<feature type="transmembrane region" description="Helical" evidence="1">
    <location>
        <begin position="20"/>
        <end position="39"/>
    </location>
</feature>
<keyword evidence="3" id="KW-1185">Reference proteome</keyword>
<name>A0A5M6CUY9_9BACT</name>
<keyword evidence="1" id="KW-1133">Transmembrane helix</keyword>
<sequence>MSTSVSTTGSSRGGRKSRRAVVIVCSILCTLLVAALVLIKGNVSGTEFAPSHFQTREFSFYEIPFLHLQITPVRRKMVTDATSRQIRTSAWIQVPRGKPPETWHLVSLSRGPTTTPALGQLLTDELTVRDSSGPFWSSWNSDHPKRAAVLWPVVQRLAERELYLLIPELMQLGRTHADDATLPKAIDQWLIDQYVGLIRDMREADRTDLADALLREAVQDYPDSDALAALQS</sequence>
<dbReference type="AlphaFoldDB" id="A0A5M6CUY9"/>
<keyword evidence="1" id="KW-0812">Transmembrane</keyword>
<evidence type="ECO:0000313" key="3">
    <source>
        <dbReference type="Proteomes" id="UP000324479"/>
    </source>
</evidence>
<reference evidence="2 3" key="1">
    <citation type="submission" date="2019-08" db="EMBL/GenBank/DDBJ databases">
        <authorList>
            <person name="Dhanesh K."/>
            <person name="Kumar G."/>
            <person name="Sasikala C."/>
            <person name="Venkata Ramana C."/>
        </authorList>
    </citation>
    <scope>NUCLEOTIDE SEQUENCE [LARGE SCALE GENOMIC DNA]</scope>
    <source>
        <strain evidence="2 3">JC645</strain>
    </source>
</reference>
<comment type="caution">
    <text evidence="2">The sequence shown here is derived from an EMBL/GenBank/DDBJ whole genome shotgun (WGS) entry which is preliminary data.</text>
</comment>
<dbReference type="RefSeq" id="WP_150079674.1">
    <property type="nucleotide sequence ID" value="NZ_VWOX01000026.1"/>
</dbReference>
<proteinExistence type="predicted"/>
<protein>
    <submittedName>
        <fullName evidence="2">Uncharacterized protein</fullName>
    </submittedName>
</protein>
<dbReference type="Proteomes" id="UP000324479">
    <property type="component" value="Unassembled WGS sequence"/>
</dbReference>
<organism evidence="2 3">
    <name type="scientific">Roseiconus nitratireducens</name>
    <dbReference type="NCBI Taxonomy" id="2605748"/>
    <lineage>
        <taxon>Bacteria</taxon>
        <taxon>Pseudomonadati</taxon>
        <taxon>Planctomycetota</taxon>
        <taxon>Planctomycetia</taxon>
        <taxon>Pirellulales</taxon>
        <taxon>Pirellulaceae</taxon>
        <taxon>Roseiconus</taxon>
    </lineage>
</organism>
<gene>
    <name evidence="2" type="ORF">FYK55_26570</name>
</gene>
<evidence type="ECO:0000256" key="1">
    <source>
        <dbReference type="SAM" id="Phobius"/>
    </source>
</evidence>
<evidence type="ECO:0000313" key="2">
    <source>
        <dbReference type="EMBL" id="KAA5538766.1"/>
    </source>
</evidence>
<keyword evidence="1" id="KW-0472">Membrane</keyword>